<dbReference type="InterPro" id="IPR026071">
    <property type="entry name" value="Glyco_Hydrolase_99"/>
</dbReference>
<dbReference type="GO" id="GO:0004559">
    <property type="term" value="F:alpha-mannosidase activity"/>
    <property type="evidence" value="ECO:0007669"/>
    <property type="project" value="TreeGrafter"/>
</dbReference>
<dbReference type="Pfam" id="PF16317">
    <property type="entry name" value="Glyco_hydro_99"/>
    <property type="match status" value="1"/>
</dbReference>
<name>A0A9W7C7C5_9STRA</name>
<keyword evidence="10" id="KW-1185">Reference proteome</keyword>
<keyword evidence="8" id="KW-0472">Membrane</keyword>
<evidence type="ECO:0000256" key="7">
    <source>
        <dbReference type="ARBA" id="ARBA00023034"/>
    </source>
</evidence>
<protein>
    <submittedName>
        <fullName evidence="9">Uncharacterized protein</fullName>
    </submittedName>
</protein>
<evidence type="ECO:0000256" key="5">
    <source>
        <dbReference type="ARBA" id="ARBA00022968"/>
    </source>
</evidence>
<keyword evidence="5" id="KW-0735">Signal-anchor</keyword>
<dbReference type="PANTHER" id="PTHR13572">
    <property type="entry name" value="ENDO-ALPHA-1,2-MANNOSIDASE"/>
    <property type="match status" value="1"/>
</dbReference>
<evidence type="ECO:0000313" key="10">
    <source>
        <dbReference type="Proteomes" id="UP001165085"/>
    </source>
</evidence>
<gene>
    <name evidence="9" type="ORF">TrST_g8124</name>
</gene>
<organism evidence="9 10">
    <name type="scientific">Triparma strigata</name>
    <dbReference type="NCBI Taxonomy" id="1606541"/>
    <lineage>
        <taxon>Eukaryota</taxon>
        <taxon>Sar</taxon>
        <taxon>Stramenopiles</taxon>
        <taxon>Ochrophyta</taxon>
        <taxon>Bolidophyceae</taxon>
        <taxon>Parmales</taxon>
        <taxon>Triparmaceae</taxon>
        <taxon>Triparma</taxon>
    </lineage>
</organism>
<keyword evidence="6" id="KW-1133">Transmembrane helix</keyword>
<keyword evidence="3" id="KW-0812">Transmembrane</keyword>
<evidence type="ECO:0000256" key="1">
    <source>
        <dbReference type="ARBA" id="ARBA00004323"/>
    </source>
</evidence>
<dbReference type="Gene3D" id="3.20.20.80">
    <property type="entry name" value="Glycosidases"/>
    <property type="match status" value="1"/>
</dbReference>
<accession>A0A9W7C7C5</accession>
<evidence type="ECO:0000313" key="9">
    <source>
        <dbReference type="EMBL" id="GMI00583.1"/>
    </source>
</evidence>
<dbReference type="OrthoDB" id="406152at2759"/>
<reference evidence="10" key="1">
    <citation type="journal article" date="2023" name="Commun. Biol.">
        <title>Genome analysis of Parmales, the sister group of diatoms, reveals the evolutionary specialization of diatoms from phago-mixotrophs to photoautotrophs.</title>
        <authorList>
            <person name="Ban H."/>
            <person name="Sato S."/>
            <person name="Yoshikawa S."/>
            <person name="Yamada K."/>
            <person name="Nakamura Y."/>
            <person name="Ichinomiya M."/>
            <person name="Sato N."/>
            <person name="Blanc-Mathieu R."/>
            <person name="Endo H."/>
            <person name="Kuwata A."/>
            <person name="Ogata H."/>
        </authorList>
    </citation>
    <scope>NUCLEOTIDE SEQUENCE [LARGE SCALE GENOMIC DNA]</scope>
    <source>
        <strain evidence="10">NIES 3701</strain>
    </source>
</reference>
<keyword evidence="7" id="KW-0333">Golgi apparatus</keyword>
<comment type="caution">
    <text evidence="9">The sequence shown here is derived from an EMBL/GenBank/DDBJ whole genome shotgun (WGS) entry which is preliminary data.</text>
</comment>
<evidence type="ECO:0000256" key="3">
    <source>
        <dbReference type="ARBA" id="ARBA00022692"/>
    </source>
</evidence>
<dbReference type="AlphaFoldDB" id="A0A9W7C7C5"/>
<comment type="similarity">
    <text evidence="2">Belongs to the glycosyl hydrolase 99 family.</text>
</comment>
<evidence type="ECO:0000256" key="8">
    <source>
        <dbReference type="ARBA" id="ARBA00023136"/>
    </source>
</evidence>
<keyword evidence="4" id="KW-0378">Hydrolase</keyword>
<evidence type="ECO:0000256" key="4">
    <source>
        <dbReference type="ARBA" id="ARBA00022801"/>
    </source>
</evidence>
<dbReference type="Proteomes" id="UP001165085">
    <property type="component" value="Unassembled WGS sequence"/>
</dbReference>
<proteinExistence type="inferred from homology"/>
<evidence type="ECO:0000256" key="2">
    <source>
        <dbReference type="ARBA" id="ARBA00009559"/>
    </source>
</evidence>
<sequence length="389" mass="43904">MATFILSNDSQFSATIWRNSWEPPSGADCLILVQRRRGRRQCDLQTCCSSEMRVLTFLYLWYSTPSGSSGGGYSHWNHTVLPHWTEAVNNRYEGMIGTSYSPEDGNLHSPYYPAGGPYSSDDPAKLKSQMLELQSAGVDVAVASWWGRPGVSSADSQGTQTDHIFPALLHACKGTSVKVAFLLEPYHNRNSSNIVDDVNYIMDRYSSDSSVYTLSDRVVFYVYDSYHIPYDEWRTAVMPKIGAMGYYYGLVLDPSDVTQLIEAKFDGGFTYFASERMSWASDSKNWPEMCDKLKTGGLDCDISVGFGYNDTKIRPWNSQNTVPRSSQYFRRQIDRALGASPTSISITSFNEWGEGTQWERCESREGYSECQAFEAEMIANINTRIDDEF</sequence>
<comment type="subcellular location">
    <subcellularLocation>
        <location evidence="1">Golgi apparatus membrane</location>
        <topology evidence="1">Single-pass type II membrane protein</topology>
    </subcellularLocation>
</comment>
<dbReference type="EMBL" id="BRXY01000570">
    <property type="protein sequence ID" value="GMI00583.1"/>
    <property type="molecule type" value="Genomic_DNA"/>
</dbReference>
<dbReference type="PANTHER" id="PTHR13572:SF4">
    <property type="entry name" value="RE57134P"/>
    <property type="match status" value="1"/>
</dbReference>
<evidence type="ECO:0000256" key="6">
    <source>
        <dbReference type="ARBA" id="ARBA00022989"/>
    </source>
</evidence>
<dbReference type="GO" id="GO:0000139">
    <property type="term" value="C:Golgi membrane"/>
    <property type="evidence" value="ECO:0007669"/>
    <property type="project" value="UniProtKB-SubCell"/>
</dbReference>